<evidence type="ECO:0000313" key="7">
    <source>
        <dbReference type="Proteomes" id="UP001589890"/>
    </source>
</evidence>
<dbReference type="InterPro" id="IPR011075">
    <property type="entry name" value="TetR_C"/>
</dbReference>
<dbReference type="SUPFAM" id="SSF46689">
    <property type="entry name" value="Homeodomain-like"/>
    <property type="match status" value="1"/>
</dbReference>
<dbReference type="PROSITE" id="PS50977">
    <property type="entry name" value="HTH_TETR_2"/>
    <property type="match status" value="1"/>
</dbReference>
<dbReference type="InterPro" id="IPR036271">
    <property type="entry name" value="Tet_transcr_reg_TetR-rel_C_sf"/>
</dbReference>
<dbReference type="PANTHER" id="PTHR30055:SF148">
    <property type="entry name" value="TETR-FAMILY TRANSCRIPTIONAL REGULATOR"/>
    <property type="match status" value="1"/>
</dbReference>
<keyword evidence="2 4" id="KW-0238">DNA-binding</keyword>
<dbReference type="Proteomes" id="UP001589890">
    <property type="component" value="Unassembled WGS sequence"/>
</dbReference>
<protein>
    <submittedName>
        <fullName evidence="6">TetR/AcrR family transcriptional regulator</fullName>
    </submittedName>
</protein>
<evidence type="ECO:0000259" key="5">
    <source>
        <dbReference type="PROSITE" id="PS50977"/>
    </source>
</evidence>
<dbReference type="PANTHER" id="PTHR30055">
    <property type="entry name" value="HTH-TYPE TRANSCRIPTIONAL REGULATOR RUTR"/>
    <property type="match status" value="1"/>
</dbReference>
<gene>
    <name evidence="6" type="ORF">ACFFGN_14165</name>
</gene>
<feature type="domain" description="HTH tetR-type" evidence="5">
    <location>
        <begin position="10"/>
        <end position="70"/>
    </location>
</feature>
<evidence type="ECO:0000313" key="6">
    <source>
        <dbReference type="EMBL" id="MFC0625219.1"/>
    </source>
</evidence>
<comment type="caution">
    <text evidence="6">The sequence shown here is derived from an EMBL/GenBank/DDBJ whole genome shotgun (WGS) entry which is preliminary data.</text>
</comment>
<keyword evidence="7" id="KW-1185">Reference proteome</keyword>
<evidence type="ECO:0000256" key="3">
    <source>
        <dbReference type="ARBA" id="ARBA00023163"/>
    </source>
</evidence>
<evidence type="ECO:0000256" key="2">
    <source>
        <dbReference type="ARBA" id="ARBA00023125"/>
    </source>
</evidence>
<accession>A0ABV6QKQ0</accession>
<evidence type="ECO:0000256" key="1">
    <source>
        <dbReference type="ARBA" id="ARBA00023015"/>
    </source>
</evidence>
<dbReference type="PROSITE" id="PS01081">
    <property type="entry name" value="HTH_TETR_1"/>
    <property type="match status" value="1"/>
</dbReference>
<dbReference type="EMBL" id="JBHLTC010000018">
    <property type="protein sequence ID" value="MFC0625219.1"/>
    <property type="molecule type" value="Genomic_DNA"/>
</dbReference>
<dbReference type="Pfam" id="PF16859">
    <property type="entry name" value="TetR_C_11"/>
    <property type="match status" value="1"/>
</dbReference>
<keyword evidence="3" id="KW-0804">Transcription</keyword>
<dbReference type="Gene3D" id="1.10.357.10">
    <property type="entry name" value="Tetracycline Repressor, domain 2"/>
    <property type="match status" value="1"/>
</dbReference>
<dbReference type="InterPro" id="IPR001647">
    <property type="entry name" value="HTH_TetR"/>
</dbReference>
<reference evidence="6 7" key="1">
    <citation type="submission" date="2024-09" db="EMBL/GenBank/DDBJ databases">
        <authorList>
            <person name="Sun Q."/>
            <person name="Mori K."/>
        </authorList>
    </citation>
    <scope>NUCLEOTIDE SEQUENCE [LARGE SCALE GENOMIC DNA]</scope>
    <source>
        <strain evidence="6 7">CGMCC 1.15906</strain>
    </source>
</reference>
<keyword evidence="1" id="KW-0805">Transcription regulation</keyword>
<evidence type="ECO:0000256" key="4">
    <source>
        <dbReference type="PROSITE-ProRule" id="PRU00335"/>
    </source>
</evidence>
<name>A0ABV6QKQ0_9ACTN</name>
<proteinExistence type="predicted"/>
<dbReference type="RefSeq" id="WP_380047403.1">
    <property type="nucleotide sequence ID" value="NZ_JBHLTC010000018.1"/>
</dbReference>
<sequence>MPTRGRPRDPEAEARILTTAAAEIRLRGYDGLSVERVAAQAGVAKTTLYRRWPTKAQLVIALITRMRSDVPFEPTGDARRDLTDLVASIAASLAGTSAALIADLAAAAARDPAVGESVHALWAERHRLVTEVVATAQEAGVIHSRVPAAVLVDQLVGPLYYRLLVTGEPVTEAYARTLTQSVLS</sequence>
<dbReference type="Gene3D" id="1.10.10.60">
    <property type="entry name" value="Homeodomain-like"/>
    <property type="match status" value="1"/>
</dbReference>
<dbReference type="Pfam" id="PF00440">
    <property type="entry name" value="TetR_N"/>
    <property type="match status" value="1"/>
</dbReference>
<organism evidence="6 7">
    <name type="scientific">Kribbella deserti</name>
    <dbReference type="NCBI Taxonomy" id="1926257"/>
    <lineage>
        <taxon>Bacteria</taxon>
        <taxon>Bacillati</taxon>
        <taxon>Actinomycetota</taxon>
        <taxon>Actinomycetes</taxon>
        <taxon>Propionibacteriales</taxon>
        <taxon>Kribbellaceae</taxon>
        <taxon>Kribbella</taxon>
    </lineage>
</organism>
<dbReference type="InterPro" id="IPR023772">
    <property type="entry name" value="DNA-bd_HTH_TetR-type_CS"/>
</dbReference>
<dbReference type="InterPro" id="IPR009057">
    <property type="entry name" value="Homeodomain-like_sf"/>
</dbReference>
<dbReference type="InterPro" id="IPR050109">
    <property type="entry name" value="HTH-type_TetR-like_transc_reg"/>
</dbReference>
<dbReference type="SUPFAM" id="SSF48498">
    <property type="entry name" value="Tetracyclin repressor-like, C-terminal domain"/>
    <property type="match status" value="1"/>
</dbReference>
<feature type="DNA-binding region" description="H-T-H motif" evidence="4">
    <location>
        <begin position="33"/>
        <end position="52"/>
    </location>
</feature>